<comment type="caution">
    <text evidence="1">The sequence shown here is derived from an EMBL/GenBank/DDBJ whole genome shotgun (WGS) entry which is preliminary data.</text>
</comment>
<dbReference type="InterPro" id="IPR011990">
    <property type="entry name" value="TPR-like_helical_dom_sf"/>
</dbReference>
<evidence type="ECO:0000313" key="1">
    <source>
        <dbReference type="EMBL" id="GFH31647.1"/>
    </source>
</evidence>
<dbReference type="NCBIfam" id="NF047558">
    <property type="entry name" value="TPR_END_plus"/>
    <property type="match status" value="1"/>
</dbReference>
<keyword evidence="2" id="KW-1185">Reference proteome</keyword>
<dbReference type="Gene3D" id="1.25.40.10">
    <property type="entry name" value="Tetratricopeptide repeat domain"/>
    <property type="match status" value="1"/>
</dbReference>
<dbReference type="PANTHER" id="PTHR35498:SF3">
    <property type="entry name" value="PROTEIN MET1, CHLOROPLASTIC"/>
    <property type="match status" value="1"/>
</dbReference>
<evidence type="ECO:0000313" key="2">
    <source>
        <dbReference type="Proteomes" id="UP000485058"/>
    </source>
</evidence>
<organism evidence="1 2">
    <name type="scientific">Haematococcus lacustris</name>
    <name type="common">Green alga</name>
    <name type="synonym">Haematococcus pluvialis</name>
    <dbReference type="NCBI Taxonomy" id="44745"/>
    <lineage>
        <taxon>Eukaryota</taxon>
        <taxon>Viridiplantae</taxon>
        <taxon>Chlorophyta</taxon>
        <taxon>core chlorophytes</taxon>
        <taxon>Chlorophyceae</taxon>
        <taxon>CS clade</taxon>
        <taxon>Chlamydomonadales</taxon>
        <taxon>Haematococcaceae</taxon>
        <taxon>Haematococcus</taxon>
    </lineage>
</organism>
<dbReference type="EMBL" id="BLLF01005797">
    <property type="protein sequence ID" value="GFH31647.1"/>
    <property type="molecule type" value="Genomic_DNA"/>
</dbReference>
<name>A0A6A0AIC9_HAELA</name>
<evidence type="ECO:0008006" key="3">
    <source>
        <dbReference type="Google" id="ProtNLM"/>
    </source>
</evidence>
<proteinExistence type="predicted"/>
<protein>
    <recommendedName>
        <fullName evidence="3">PDZ domain-containing protein</fullName>
    </recommendedName>
</protein>
<accession>A0A6A0AIC9</accession>
<dbReference type="Proteomes" id="UP000485058">
    <property type="component" value="Unassembled WGS sequence"/>
</dbReference>
<reference evidence="1 2" key="1">
    <citation type="submission" date="2020-02" db="EMBL/GenBank/DDBJ databases">
        <title>Draft genome sequence of Haematococcus lacustris strain NIES-144.</title>
        <authorList>
            <person name="Morimoto D."/>
            <person name="Nakagawa S."/>
            <person name="Yoshida T."/>
            <person name="Sawayama S."/>
        </authorList>
    </citation>
    <scope>NUCLEOTIDE SEQUENCE [LARGE SCALE GENOMIC DNA]</scope>
    <source>
        <strain evidence="1 2">NIES-144</strain>
    </source>
</reference>
<dbReference type="PANTHER" id="PTHR35498">
    <property type="entry name" value="PROTEIN LOW PSII ACCUMULATION 1, CHLOROPLASTIC"/>
    <property type="match status" value="1"/>
</dbReference>
<sequence length="220" mass="25148">MQPGDKITQISASFGEDVWDAQNYGQIMYAIRTRSGSVYMKIKRNFGDMTALEDDVESEKQWKAERAGGNYGVGTKEVQQRNYVARKEAERKRRELFDDALAKFKSGDIQSALFDFENIIALEPRNYVGDNFSRVTPIYKVTQYNVACCYAMLGQVDEGLKSLQAAMSAGFDSYDQIRRDKNLEALRKSPKFQVLMDKYDEPVVNWGAIKATFNFFGKKE</sequence>
<gene>
    <name evidence="1" type="ORF">HaLaN_30728</name>
</gene>
<dbReference type="AlphaFoldDB" id="A0A6A0AIC9"/>
<dbReference type="SUPFAM" id="SSF48452">
    <property type="entry name" value="TPR-like"/>
    <property type="match status" value="1"/>
</dbReference>